<dbReference type="SUPFAM" id="SSF53067">
    <property type="entry name" value="Actin-like ATPase domain"/>
    <property type="match status" value="2"/>
</dbReference>
<evidence type="ECO:0000259" key="4">
    <source>
        <dbReference type="Pfam" id="PF00370"/>
    </source>
</evidence>
<dbReference type="Proteomes" id="UP001196843">
    <property type="component" value="Unassembled WGS sequence"/>
</dbReference>
<name>A0ABS7HUW1_9MICO</name>
<evidence type="ECO:0000256" key="2">
    <source>
        <dbReference type="ARBA" id="ARBA00022679"/>
    </source>
</evidence>
<evidence type="ECO:0000313" key="6">
    <source>
        <dbReference type="EMBL" id="MBW9095678.1"/>
    </source>
</evidence>
<dbReference type="InterPro" id="IPR043129">
    <property type="entry name" value="ATPase_NBD"/>
</dbReference>
<comment type="similarity">
    <text evidence="1">Belongs to the FGGY kinase family.</text>
</comment>
<feature type="domain" description="Carbohydrate kinase FGGY N-terminal" evidence="4">
    <location>
        <begin position="10"/>
        <end position="237"/>
    </location>
</feature>
<dbReference type="Pfam" id="PF02782">
    <property type="entry name" value="FGGY_C"/>
    <property type="match status" value="1"/>
</dbReference>
<comment type="caution">
    <text evidence="6">The sequence shown here is derived from an EMBL/GenBank/DDBJ whole genome shotgun (WGS) entry which is preliminary data.</text>
</comment>
<keyword evidence="2" id="KW-0808">Transferase</keyword>
<dbReference type="InterPro" id="IPR000577">
    <property type="entry name" value="Carb_kinase_FGGY"/>
</dbReference>
<dbReference type="GO" id="GO:0016301">
    <property type="term" value="F:kinase activity"/>
    <property type="evidence" value="ECO:0007669"/>
    <property type="project" value="UniProtKB-KW"/>
</dbReference>
<dbReference type="PANTHER" id="PTHR43095">
    <property type="entry name" value="SUGAR KINASE"/>
    <property type="match status" value="1"/>
</dbReference>
<protein>
    <submittedName>
        <fullName evidence="6">Carbohydrate kinase</fullName>
    </submittedName>
</protein>
<dbReference type="InterPro" id="IPR050406">
    <property type="entry name" value="FGGY_Carb_Kinase"/>
</dbReference>
<accession>A0ABS7HUW1</accession>
<dbReference type="Gene3D" id="3.30.420.40">
    <property type="match status" value="2"/>
</dbReference>
<dbReference type="PIRSF" id="PIRSF000538">
    <property type="entry name" value="GlpK"/>
    <property type="match status" value="1"/>
</dbReference>
<keyword evidence="3 6" id="KW-0418">Kinase</keyword>
<evidence type="ECO:0000313" key="7">
    <source>
        <dbReference type="Proteomes" id="UP001196843"/>
    </source>
</evidence>
<evidence type="ECO:0000256" key="3">
    <source>
        <dbReference type="ARBA" id="ARBA00022777"/>
    </source>
</evidence>
<gene>
    <name evidence="6" type="ORF">JNB62_18515</name>
</gene>
<evidence type="ECO:0000256" key="1">
    <source>
        <dbReference type="ARBA" id="ARBA00009156"/>
    </source>
</evidence>
<feature type="domain" description="Carbohydrate kinase FGGY C-terminal" evidence="5">
    <location>
        <begin position="284"/>
        <end position="434"/>
    </location>
</feature>
<dbReference type="InterPro" id="IPR018484">
    <property type="entry name" value="FGGY_N"/>
</dbReference>
<keyword evidence="7" id="KW-1185">Reference proteome</keyword>
<dbReference type="Pfam" id="PF00370">
    <property type="entry name" value="FGGY_N"/>
    <property type="match status" value="1"/>
</dbReference>
<proteinExistence type="inferred from homology"/>
<reference evidence="6 7" key="1">
    <citation type="journal article" date="2021" name="MBio">
        <title>Poor Competitiveness of Bradyrhizobium in Pigeon Pea Root Colonization in Indian Soils.</title>
        <authorList>
            <person name="Chalasani D."/>
            <person name="Basu A."/>
            <person name="Pullabhotla S.V.S.R.N."/>
            <person name="Jorrin B."/>
            <person name="Neal A.L."/>
            <person name="Poole P.S."/>
            <person name="Podile A.R."/>
            <person name="Tkacz A."/>
        </authorList>
    </citation>
    <scope>NUCLEOTIDE SEQUENCE [LARGE SCALE GENOMIC DNA]</scope>
    <source>
        <strain evidence="6 7">HU14</strain>
    </source>
</reference>
<sequence length="473" mass="47851">MSQTVFVTLVLGLDIGSTSTKAALVEVADEVAVVRLARTTTPATVGDLVDAAAALARECLGDAAESVAAVGIASMAESGAALGADGHPLTPLLRWDRRVDPRHLDDLLSRHPDLPSQTGVPATTKPAAVALRSLRAESPGLFDAMRHWSGVADLVAHALTGVRATDHTLAARTMMAGAQGSAWDAAVLSTVGIRTSMLPELRPPGAAVGVTSPGARAFGLGPGVPVYIAGHDHAVGAWASGVRTPGAVADSLGTAEAIVRVTDAADTGAAVAQGFSIGRTVDGAAATVIGGSRACGAMLEWWAAAHPGDDLLTTLAALPDDAWTPSPVTVLPYPSGRQCPRPDPAANVVESGAARDGKDRVRAVLEGLVFHARWMRETADLLAGSAATDLTVLGSLAQRVPSWAPLAAAAGTTTFTTACAEAVAAGAALLAAVRAGAASDQLSLARDHVVPASAPDLDHAYRRFLDTALEGAS</sequence>
<dbReference type="PANTHER" id="PTHR43095:SF2">
    <property type="entry name" value="GLUCONOKINASE"/>
    <property type="match status" value="1"/>
</dbReference>
<dbReference type="EMBL" id="JAEUAW010000023">
    <property type="protein sequence ID" value="MBW9095678.1"/>
    <property type="molecule type" value="Genomic_DNA"/>
</dbReference>
<organism evidence="6 7">
    <name type="scientific">Microbacterium jejuense</name>
    <dbReference type="NCBI Taxonomy" id="1263637"/>
    <lineage>
        <taxon>Bacteria</taxon>
        <taxon>Bacillati</taxon>
        <taxon>Actinomycetota</taxon>
        <taxon>Actinomycetes</taxon>
        <taxon>Micrococcales</taxon>
        <taxon>Microbacteriaceae</taxon>
        <taxon>Microbacterium</taxon>
    </lineage>
</organism>
<evidence type="ECO:0000259" key="5">
    <source>
        <dbReference type="Pfam" id="PF02782"/>
    </source>
</evidence>
<dbReference type="InterPro" id="IPR018485">
    <property type="entry name" value="FGGY_C"/>
</dbReference>